<dbReference type="Pfam" id="PF00445">
    <property type="entry name" value="Ribonuclease_T2"/>
    <property type="match status" value="1"/>
</dbReference>
<evidence type="ECO:0000256" key="2">
    <source>
        <dbReference type="ARBA" id="ARBA00023157"/>
    </source>
</evidence>
<reference evidence="5 6" key="1">
    <citation type="submission" date="2024-01" db="EMBL/GenBank/DDBJ databases">
        <title>Genome assemblies of Stephania.</title>
        <authorList>
            <person name="Yang L."/>
        </authorList>
    </citation>
    <scope>NUCLEOTIDE SEQUENCE [LARGE SCALE GENOMIC DNA]</scope>
    <source>
        <strain evidence="5">JXDWG</strain>
        <tissue evidence="5">Leaf</tissue>
    </source>
</reference>
<dbReference type="AlphaFoldDB" id="A0AAP0JSX3"/>
<dbReference type="PANTHER" id="PTHR11240:SF57">
    <property type="entry name" value="OS09G0538000 PROTEIN"/>
    <property type="match status" value="1"/>
</dbReference>
<evidence type="ECO:0000256" key="3">
    <source>
        <dbReference type="RuleBase" id="RU004328"/>
    </source>
</evidence>
<dbReference type="CDD" id="cd01061">
    <property type="entry name" value="RNase_T2_euk"/>
    <property type="match status" value="1"/>
</dbReference>
<dbReference type="GO" id="GO:0005576">
    <property type="term" value="C:extracellular region"/>
    <property type="evidence" value="ECO:0007669"/>
    <property type="project" value="TreeGrafter"/>
</dbReference>
<dbReference type="SUPFAM" id="SSF55895">
    <property type="entry name" value="Ribonuclease Rh-like"/>
    <property type="match status" value="1"/>
</dbReference>
<dbReference type="Proteomes" id="UP001419268">
    <property type="component" value="Unassembled WGS sequence"/>
</dbReference>
<evidence type="ECO:0000256" key="1">
    <source>
        <dbReference type="ARBA" id="ARBA00007469"/>
    </source>
</evidence>
<comment type="similarity">
    <text evidence="1 3">Belongs to the RNase T2 family.</text>
</comment>
<dbReference type="GO" id="GO:0033897">
    <property type="term" value="F:ribonuclease T2 activity"/>
    <property type="evidence" value="ECO:0007669"/>
    <property type="project" value="InterPro"/>
</dbReference>
<dbReference type="Gene3D" id="3.90.730.10">
    <property type="entry name" value="Ribonuclease T2-like"/>
    <property type="match status" value="1"/>
</dbReference>
<dbReference type="InterPro" id="IPR033697">
    <property type="entry name" value="Ribonuclease_T2_eukaryotic"/>
</dbReference>
<dbReference type="InterPro" id="IPR001568">
    <property type="entry name" value="RNase_T2-like"/>
</dbReference>
<comment type="caution">
    <text evidence="5">The sequence shown here is derived from an EMBL/GenBank/DDBJ whole genome shotgun (WGS) entry which is preliminary data.</text>
</comment>
<dbReference type="GO" id="GO:0003723">
    <property type="term" value="F:RNA binding"/>
    <property type="evidence" value="ECO:0007669"/>
    <property type="project" value="InterPro"/>
</dbReference>
<dbReference type="InterPro" id="IPR036430">
    <property type="entry name" value="RNase_T2-like_sf"/>
</dbReference>
<protein>
    <submittedName>
        <fullName evidence="5">Uncharacterized protein</fullName>
    </submittedName>
</protein>
<accession>A0AAP0JSX3</accession>
<dbReference type="GO" id="GO:0006401">
    <property type="term" value="P:RNA catabolic process"/>
    <property type="evidence" value="ECO:0007669"/>
    <property type="project" value="TreeGrafter"/>
</dbReference>
<dbReference type="PANTHER" id="PTHR11240">
    <property type="entry name" value="RIBONUCLEASE T2"/>
    <property type="match status" value="1"/>
</dbReference>
<feature type="signal peptide" evidence="4">
    <location>
        <begin position="1"/>
        <end position="22"/>
    </location>
</feature>
<keyword evidence="4" id="KW-0732">Signal</keyword>
<evidence type="ECO:0000313" key="5">
    <source>
        <dbReference type="EMBL" id="KAK9139366.1"/>
    </source>
</evidence>
<feature type="chain" id="PRO_5042984022" evidence="4">
    <location>
        <begin position="23"/>
        <end position="249"/>
    </location>
</feature>
<organism evidence="5 6">
    <name type="scientific">Stephania cephalantha</name>
    <dbReference type="NCBI Taxonomy" id="152367"/>
    <lineage>
        <taxon>Eukaryota</taxon>
        <taxon>Viridiplantae</taxon>
        <taxon>Streptophyta</taxon>
        <taxon>Embryophyta</taxon>
        <taxon>Tracheophyta</taxon>
        <taxon>Spermatophyta</taxon>
        <taxon>Magnoliopsida</taxon>
        <taxon>Ranunculales</taxon>
        <taxon>Menispermaceae</taxon>
        <taxon>Menispermoideae</taxon>
        <taxon>Cissampelideae</taxon>
        <taxon>Stephania</taxon>
    </lineage>
</organism>
<evidence type="ECO:0000256" key="4">
    <source>
        <dbReference type="SAM" id="SignalP"/>
    </source>
</evidence>
<dbReference type="EMBL" id="JBBNAG010000004">
    <property type="protein sequence ID" value="KAK9139366.1"/>
    <property type="molecule type" value="Genomic_DNA"/>
</dbReference>
<keyword evidence="6" id="KW-1185">Reference proteome</keyword>
<name>A0AAP0JSX3_9MAGN</name>
<sequence>MASPSTTAAIFAFILMSSLAIATSNDLGFYYFVLMWPGAYCKQTNAGCCTPKSGKPALDFFVKGLYPFSTDGTPLTKCNRTPFFNNQISDLEGELLKYWSNIKCPSSEPKNLWRSTWKTYGVCSGLSEHEYFKKTLELKNKIDLLSILGENGIVPTDSGDYSFLDVKRAVSKGVGATNAIRCSKNQWDETIVYEFYVCVDKDAKNIIHCPVLPNFTCTPRVVFGSFTYDMLKNKTAIEENPIRMSVDDE</sequence>
<gene>
    <name evidence="5" type="ORF">Scep_009047</name>
</gene>
<evidence type="ECO:0000313" key="6">
    <source>
        <dbReference type="Proteomes" id="UP001419268"/>
    </source>
</evidence>
<keyword evidence="2" id="KW-1015">Disulfide bond</keyword>
<proteinExistence type="inferred from homology"/>